<dbReference type="KEGG" id="gim:F1728_14500"/>
<dbReference type="AlphaFoldDB" id="A0A6I6ADW3"/>
<evidence type="ECO:0000313" key="3">
    <source>
        <dbReference type="EMBL" id="QGQ23822.1"/>
    </source>
</evidence>
<keyword evidence="1" id="KW-0732">Signal</keyword>
<sequence length="567" mass="61868">MSLPMSCHAPILSAVLACSLVFSLGTSVVAAPPSVNYLTPAGGQVGQKVEVSVDKTLGTHPVSVWTSQPGLKIEIPEKPAKGKEKQFTVEITAEGKPGLYWLRFHNAEGASEIRPFLVGTLPEVTGAEPNEDLEHAQKIEQPAVTVNGVLAKAGDVDIYQVKLKQGQTLVASQVANEQLGSPMDGVLQLLNHRGTVLKQMDDTLWFDPRIVYTAPEEGTYYIRTFAFPADPNSTIRFAGAASYIYRLTLTTGPFVDHSLPLAWHPSTAQPVTLDGWNLSDKLKTLMPAVSDLSQDALLSAPELGNNLTIPLSTTPVVLETKETQSEAGQQLTVPATVTGKVAAAQEIDVYRFTAKKGEKLTIKVDSHKLGYPLDPYVKLFDAKGKLLKEIDDPRRNFFDAALDYTIPADGEYRLQVTDRFEHGGFRYVYLLSILPTEADFSLQAANEQYTLTAGDKPLEIDVTIDRQSPRFSDDIEVSIAGLPEGVTCEPVVSQVKDKGGKSVKLKLEAKKDVTFQGPLVIQGTSVKDKARQHTATAVIKGISPKRNTDRPKPDLELPYLWLTIKKK</sequence>
<keyword evidence="4" id="KW-1185">Reference proteome</keyword>
<proteinExistence type="predicted"/>
<feature type="chain" id="PRO_5026087471" evidence="1">
    <location>
        <begin position="31"/>
        <end position="567"/>
    </location>
</feature>
<protein>
    <submittedName>
        <fullName evidence="3">Pre-peptidase</fullName>
    </submittedName>
</protein>
<dbReference type="Proteomes" id="UP000427281">
    <property type="component" value="Chromosome"/>
</dbReference>
<dbReference type="InterPro" id="IPR007280">
    <property type="entry name" value="Peptidase_C_arc/bac"/>
</dbReference>
<dbReference type="EMBL" id="CP043930">
    <property type="protein sequence ID" value="QGQ23822.1"/>
    <property type="molecule type" value="Genomic_DNA"/>
</dbReference>
<dbReference type="Pfam" id="PF04151">
    <property type="entry name" value="PPC"/>
    <property type="match status" value="2"/>
</dbReference>
<evidence type="ECO:0000259" key="2">
    <source>
        <dbReference type="Pfam" id="PF04151"/>
    </source>
</evidence>
<evidence type="ECO:0000256" key="1">
    <source>
        <dbReference type="SAM" id="SignalP"/>
    </source>
</evidence>
<organism evidence="3 4">
    <name type="scientific">Gimesia benthica</name>
    <dbReference type="NCBI Taxonomy" id="2608982"/>
    <lineage>
        <taxon>Bacteria</taxon>
        <taxon>Pseudomonadati</taxon>
        <taxon>Planctomycetota</taxon>
        <taxon>Planctomycetia</taxon>
        <taxon>Planctomycetales</taxon>
        <taxon>Planctomycetaceae</taxon>
        <taxon>Gimesia</taxon>
    </lineage>
</organism>
<gene>
    <name evidence="3" type="ORF">F1728_14500</name>
</gene>
<reference evidence="3 4" key="1">
    <citation type="submission" date="2019-09" db="EMBL/GenBank/DDBJ databases">
        <title>Gimesia benthica sp. nov., a novel bacterium isolated from deep-sea water of the Northwest Indian Ocean.</title>
        <authorList>
            <person name="Dai X."/>
        </authorList>
    </citation>
    <scope>NUCLEOTIDE SEQUENCE [LARGE SCALE GENOMIC DNA]</scope>
    <source>
        <strain evidence="3 4">E7</strain>
    </source>
</reference>
<feature type="domain" description="Peptidase C-terminal archaeal/bacterial" evidence="2">
    <location>
        <begin position="348"/>
        <end position="417"/>
    </location>
</feature>
<feature type="domain" description="Peptidase C-terminal archaeal/bacterial" evidence="2">
    <location>
        <begin position="155"/>
        <end position="223"/>
    </location>
</feature>
<name>A0A6I6ADW3_9PLAN</name>
<feature type="signal peptide" evidence="1">
    <location>
        <begin position="1"/>
        <end position="30"/>
    </location>
</feature>
<evidence type="ECO:0000313" key="4">
    <source>
        <dbReference type="Proteomes" id="UP000427281"/>
    </source>
</evidence>
<accession>A0A6I6ADW3</accession>
<dbReference type="Gene3D" id="2.60.120.380">
    <property type="match status" value="2"/>
</dbReference>